<dbReference type="EMBL" id="VSSQ01001029">
    <property type="protein sequence ID" value="MPM04327.1"/>
    <property type="molecule type" value="Genomic_DNA"/>
</dbReference>
<reference evidence="1" key="1">
    <citation type="submission" date="2019-08" db="EMBL/GenBank/DDBJ databases">
        <authorList>
            <person name="Kucharzyk K."/>
            <person name="Murdoch R.W."/>
            <person name="Higgins S."/>
            <person name="Loffler F."/>
        </authorList>
    </citation>
    <scope>NUCLEOTIDE SEQUENCE</scope>
</reference>
<organism evidence="1">
    <name type="scientific">bioreactor metagenome</name>
    <dbReference type="NCBI Taxonomy" id="1076179"/>
    <lineage>
        <taxon>unclassified sequences</taxon>
        <taxon>metagenomes</taxon>
        <taxon>ecological metagenomes</taxon>
    </lineage>
</organism>
<sequence>MGVLRALFRRGDHLVQIFCNHPRKLRDLLRRLVALLGELPHFLRHHGEAPSCLTGPGGLDGGVEGQQIGLVGDAADLGHEALDLPGTVAEFPDLFRSLFRFRRYAGHAGHHFFDSGHALFTGGPGVLHFGGHLRALLGRGLGAARHFLHGGVDLLACCGQAFHLGGDVVDACPGLFDPGVGFLREGGELLGVASEALGGFGNGLHGLPELCSHLAEGAGYD</sequence>
<protein>
    <submittedName>
        <fullName evidence="1">Uncharacterized protein</fullName>
    </submittedName>
</protein>
<dbReference type="AlphaFoldDB" id="A0A644WL69"/>
<evidence type="ECO:0000313" key="1">
    <source>
        <dbReference type="EMBL" id="MPM04327.1"/>
    </source>
</evidence>
<name>A0A644WL69_9ZZZZ</name>
<proteinExistence type="predicted"/>
<gene>
    <name evidence="1" type="ORF">SDC9_50604</name>
</gene>
<comment type="caution">
    <text evidence="1">The sequence shown here is derived from an EMBL/GenBank/DDBJ whole genome shotgun (WGS) entry which is preliminary data.</text>
</comment>
<accession>A0A644WL69</accession>